<gene>
    <name evidence="2" type="ORF">TEA_010370</name>
</gene>
<dbReference type="PANTHER" id="PTHR31374">
    <property type="entry name" value="AUXIN-INDUCED PROTEIN-LIKE-RELATED"/>
    <property type="match status" value="1"/>
</dbReference>
<evidence type="ECO:0000313" key="2">
    <source>
        <dbReference type="EMBL" id="THF96888.1"/>
    </source>
</evidence>
<organism evidence="2 3">
    <name type="scientific">Camellia sinensis var. sinensis</name>
    <name type="common">China tea</name>
    <dbReference type="NCBI Taxonomy" id="542762"/>
    <lineage>
        <taxon>Eukaryota</taxon>
        <taxon>Viridiplantae</taxon>
        <taxon>Streptophyta</taxon>
        <taxon>Embryophyta</taxon>
        <taxon>Tracheophyta</taxon>
        <taxon>Spermatophyta</taxon>
        <taxon>Magnoliopsida</taxon>
        <taxon>eudicotyledons</taxon>
        <taxon>Gunneridae</taxon>
        <taxon>Pentapetalae</taxon>
        <taxon>asterids</taxon>
        <taxon>Ericales</taxon>
        <taxon>Theaceae</taxon>
        <taxon>Camellia</taxon>
    </lineage>
</organism>
<comment type="similarity">
    <text evidence="1">Belongs to the ARG7 family.</text>
</comment>
<dbReference type="PANTHER" id="PTHR31374:SF304">
    <property type="entry name" value="OS04G0537100 PROTEIN"/>
    <property type="match status" value="1"/>
</dbReference>
<dbReference type="Pfam" id="PF02519">
    <property type="entry name" value="Auxin_inducible"/>
    <property type="match status" value="1"/>
</dbReference>
<protein>
    <submittedName>
        <fullName evidence="2">Uncharacterized protein</fullName>
    </submittedName>
</protein>
<dbReference type="InterPro" id="IPR003676">
    <property type="entry name" value="SAUR_fam"/>
</dbReference>
<name>A0A4S4D3V2_CAMSN</name>
<comment type="caution">
    <text evidence="2">The sequence shown here is derived from an EMBL/GenBank/DDBJ whole genome shotgun (WGS) entry which is preliminary data.</text>
</comment>
<dbReference type="EMBL" id="SDRB02012716">
    <property type="protein sequence ID" value="THF96888.1"/>
    <property type="molecule type" value="Genomic_DNA"/>
</dbReference>
<dbReference type="Proteomes" id="UP000306102">
    <property type="component" value="Unassembled WGS sequence"/>
</dbReference>
<dbReference type="GO" id="GO:0009733">
    <property type="term" value="P:response to auxin"/>
    <property type="evidence" value="ECO:0007669"/>
    <property type="project" value="InterPro"/>
</dbReference>
<evidence type="ECO:0000313" key="3">
    <source>
        <dbReference type="Proteomes" id="UP000306102"/>
    </source>
</evidence>
<proteinExistence type="inferred from homology"/>
<keyword evidence="3" id="KW-1185">Reference proteome</keyword>
<evidence type="ECO:0000256" key="1">
    <source>
        <dbReference type="ARBA" id="ARBA00006974"/>
    </source>
</evidence>
<dbReference type="AlphaFoldDB" id="A0A4S4D3V2"/>
<sequence>MKRIRGIRLRHRVTTLFRYVFRRNRTRPRTFSGYQRLDPSTCKTKRISRLFSCLKKKAKSLCCSNRSGVPGRAYSLWEEDKAVEVVPKGQMAVYVGQKDGGDFHRVLVPVMYFNHPLFGKLLREAEEEYGFDHPGGITIPCRISEFESVQTRIAAGRGRRKLMTRKMGF</sequence>
<reference evidence="2 3" key="1">
    <citation type="journal article" date="2018" name="Proc. Natl. Acad. Sci. U.S.A.">
        <title>Draft genome sequence of Camellia sinensis var. sinensis provides insights into the evolution of the tea genome and tea quality.</title>
        <authorList>
            <person name="Wei C."/>
            <person name="Yang H."/>
            <person name="Wang S."/>
            <person name="Zhao J."/>
            <person name="Liu C."/>
            <person name="Gao L."/>
            <person name="Xia E."/>
            <person name="Lu Y."/>
            <person name="Tai Y."/>
            <person name="She G."/>
            <person name="Sun J."/>
            <person name="Cao H."/>
            <person name="Tong W."/>
            <person name="Gao Q."/>
            <person name="Li Y."/>
            <person name="Deng W."/>
            <person name="Jiang X."/>
            <person name="Wang W."/>
            <person name="Chen Q."/>
            <person name="Zhang S."/>
            <person name="Li H."/>
            <person name="Wu J."/>
            <person name="Wang P."/>
            <person name="Li P."/>
            <person name="Shi C."/>
            <person name="Zheng F."/>
            <person name="Jian J."/>
            <person name="Huang B."/>
            <person name="Shan D."/>
            <person name="Shi M."/>
            <person name="Fang C."/>
            <person name="Yue Y."/>
            <person name="Li F."/>
            <person name="Li D."/>
            <person name="Wei S."/>
            <person name="Han B."/>
            <person name="Jiang C."/>
            <person name="Yin Y."/>
            <person name="Xia T."/>
            <person name="Zhang Z."/>
            <person name="Bennetzen J.L."/>
            <person name="Zhao S."/>
            <person name="Wan X."/>
        </authorList>
    </citation>
    <scope>NUCLEOTIDE SEQUENCE [LARGE SCALE GENOMIC DNA]</scope>
    <source>
        <strain evidence="3">cv. Shuchazao</strain>
        <tissue evidence="2">Leaf</tissue>
    </source>
</reference>
<accession>A0A4S4D3V2</accession>